<keyword evidence="3" id="KW-1185">Reference proteome</keyword>
<dbReference type="EMBL" id="REGN01000472">
    <property type="protein sequence ID" value="RNA41719.1"/>
    <property type="molecule type" value="Genomic_DNA"/>
</dbReference>
<dbReference type="SUPFAM" id="SSF158235">
    <property type="entry name" value="SOCS box-like"/>
    <property type="match status" value="1"/>
</dbReference>
<accession>A0A3M7T1C7</accession>
<dbReference type="Proteomes" id="UP000276133">
    <property type="component" value="Unassembled WGS sequence"/>
</dbReference>
<organism evidence="2 3">
    <name type="scientific">Brachionus plicatilis</name>
    <name type="common">Marine rotifer</name>
    <name type="synonym">Brachionus muelleri</name>
    <dbReference type="NCBI Taxonomy" id="10195"/>
    <lineage>
        <taxon>Eukaryota</taxon>
        <taxon>Metazoa</taxon>
        <taxon>Spiralia</taxon>
        <taxon>Gnathifera</taxon>
        <taxon>Rotifera</taxon>
        <taxon>Eurotatoria</taxon>
        <taxon>Monogononta</taxon>
        <taxon>Pseudotrocha</taxon>
        <taxon>Ploima</taxon>
        <taxon>Brachionidae</taxon>
        <taxon>Brachionus</taxon>
    </lineage>
</organism>
<dbReference type="InterPro" id="IPR050672">
    <property type="entry name" value="FBXO45-Fsn/SPSB_families"/>
</dbReference>
<dbReference type="PROSITE" id="PS50188">
    <property type="entry name" value="B302_SPRY"/>
    <property type="match status" value="1"/>
</dbReference>
<dbReference type="AlphaFoldDB" id="A0A3M7T1C7"/>
<dbReference type="GO" id="GO:0035556">
    <property type="term" value="P:intracellular signal transduction"/>
    <property type="evidence" value="ECO:0007669"/>
    <property type="project" value="InterPro"/>
</dbReference>
<comment type="caution">
    <text evidence="2">The sequence shown here is derived from an EMBL/GenBank/DDBJ whole genome shotgun (WGS) entry which is preliminary data.</text>
</comment>
<evidence type="ECO:0000313" key="2">
    <source>
        <dbReference type="EMBL" id="RNA41719.1"/>
    </source>
</evidence>
<dbReference type="PANTHER" id="PTHR12245">
    <property type="entry name" value="SPRY DOMAIN CONTAINING SOCS BOX PROTEIN"/>
    <property type="match status" value="1"/>
</dbReference>
<dbReference type="PANTHER" id="PTHR12245:SF12">
    <property type="entry name" value="SPRY DOMAIN-CONTAINING SOCS BOX PROTEIN 3"/>
    <property type="match status" value="1"/>
</dbReference>
<dbReference type="InterPro" id="IPR043136">
    <property type="entry name" value="B30.2/SPRY_sf"/>
</dbReference>
<dbReference type="InterPro" id="IPR003877">
    <property type="entry name" value="SPRY_dom"/>
</dbReference>
<name>A0A3M7T1C7_BRAPC</name>
<evidence type="ECO:0000259" key="1">
    <source>
        <dbReference type="PROSITE" id="PS50188"/>
    </source>
</evidence>
<dbReference type="SMART" id="SM00449">
    <property type="entry name" value="SPRY"/>
    <property type="match status" value="1"/>
</dbReference>
<evidence type="ECO:0000313" key="3">
    <source>
        <dbReference type="Proteomes" id="UP000276133"/>
    </source>
</evidence>
<dbReference type="Gene3D" id="2.60.120.920">
    <property type="match status" value="1"/>
</dbReference>
<gene>
    <name evidence="2" type="ORF">BpHYR1_040515</name>
</gene>
<dbReference type="InterPro" id="IPR001870">
    <property type="entry name" value="B30.2/SPRY"/>
</dbReference>
<dbReference type="Pfam" id="PF00622">
    <property type="entry name" value="SPRY"/>
    <property type="match status" value="1"/>
</dbReference>
<dbReference type="GO" id="GO:0043161">
    <property type="term" value="P:proteasome-mediated ubiquitin-dependent protein catabolic process"/>
    <property type="evidence" value="ECO:0007669"/>
    <property type="project" value="TreeGrafter"/>
</dbReference>
<dbReference type="STRING" id="10195.A0A3M7T1C7"/>
<dbReference type="OrthoDB" id="5951542at2759"/>
<proteinExistence type="predicted"/>
<feature type="domain" description="B30.2/SPRY" evidence="1">
    <location>
        <begin position="35"/>
        <end position="231"/>
    </location>
</feature>
<dbReference type="GO" id="GO:0019005">
    <property type="term" value="C:SCF ubiquitin ligase complex"/>
    <property type="evidence" value="ECO:0007669"/>
    <property type="project" value="TreeGrafter"/>
</dbReference>
<reference evidence="2 3" key="1">
    <citation type="journal article" date="2018" name="Sci. Rep.">
        <title>Genomic signatures of local adaptation to the degree of environmental predictability in rotifers.</title>
        <authorList>
            <person name="Franch-Gras L."/>
            <person name="Hahn C."/>
            <person name="Garcia-Roger E.M."/>
            <person name="Carmona M.J."/>
            <person name="Serra M."/>
            <person name="Gomez A."/>
        </authorList>
    </citation>
    <scope>NUCLEOTIDE SEQUENCE [LARGE SCALE GENOMIC DNA]</scope>
    <source>
        <strain evidence="2">HYR1</strain>
    </source>
</reference>
<protein>
    <submittedName>
        <fullName evidence="2">SPRY domain-containing SOCS box 3</fullName>
    </submittedName>
</protein>
<sequence>MLLAALNRPLDHLKQIPVVHLNCKKESSDQVRMALDEFSSKHETSVSVPLKNYHVLNWNWLKSESDKQMYSADLKTVCLHPFCAGCFKTDGVRVQQALKRNAFTYWQVEISKEALSGTSTMIGIGKAHKSLSSIGYLNLIGSDEISWGLSTRGLLWHNNNWVKYTEAIGDSAPVKIGCLFDGFSGRLSFFVNGAYMGLAFDNICMDEPIFAMITSTVSKSLFKLLHVFESFPSLQDICKSNINKNSAFFQSDDLPSHLAQFLRNY</sequence>
<dbReference type="InterPro" id="IPR013320">
    <property type="entry name" value="ConA-like_dom_sf"/>
</dbReference>
<dbReference type="InterPro" id="IPR036036">
    <property type="entry name" value="SOCS_box-like_dom_sf"/>
</dbReference>
<dbReference type="SUPFAM" id="SSF49899">
    <property type="entry name" value="Concanavalin A-like lectins/glucanases"/>
    <property type="match status" value="1"/>
</dbReference>